<organism evidence="1 2">
    <name type="scientific">Candidatus Jorgensenbacteria bacterium GW2011_GWC1_48_8</name>
    <dbReference type="NCBI Taxonomy" id="1618666"/>
    <lineage>
        <taxon>Bacteria</taxon>
        <taxon>Candidatus Joergenseniibacteriota</taxon>
    </lineage>
</organism>
<reference evidence="1 2" key="1">
    <citation type="journal article" date="2015" name="Nature">
        <title>rRNA introns, odd ribosomes, and small enigmatic genomes across a large radiation of phyla.</title>
        <authorList>
            <person name="Brown C.T."/>
            <person name="Hug L.A."/>
            <person name="Thomas B.C."/>
            <person name="Sharon I."/>
            <person name="Castelle C.J."/>
            <person name="Singh A."/>
            <person name="Wilkins M.J."/>
            <person name="Williams K.H."/>
            <person name="Banfield J.F."/>
        </authorList>
    </citation>
    <scope>NUCLEOTIDE SEQUENCE [LARGE SCALE GENOMIC DNA]</scope>
</reference>
<name>A0A0G1XV02_9BACT</name>
<protein>
    <submittedName>
        <fullName evidence="1">Uncharacterized protein</fullName>
    </submittedName>
</protein>
<dbReference type="AlphaFoldDB" id="A0A0G1XV02"/>
<gene>
    <name evidence="1" type="ORF">UY32_C0034G0008</name>
</gene>
<accession>A0A0G1XV02</accession>
<proteinExistence type="predicted"/>
<sequence>MYSLGTSEGFSSNIKYLTESGLTMEEAKIAAMFVHYNYYDLSDINTVAWSYLISSVQFALKKAGLPVVITGGVTPAVDEYLKRIFAPVDWKTVAFEKIIQTIVTRQNTLAKELISKVQPVYVKPPIPWTTIAIAAGALIAIKVLL</sequence>
<comment type="caution">
    <text evidence="1">The sequence shown here is derived from an EMBL/GenBank/DDBJ whole genome shotgun (WGS) entry which is preliminary data.</text>
</comment>
<evidence type="ECO:0000313" key="1">
    <source>
        <dbReference type="EMBL" id="KKU98110.1"/>
    </source>
</evidence>
<evidence type="ECO:0000313" key="2">
    <source>
        <dbReference type="Proteomes" id="UP000034600"/>
    </source>
</evidence>
<dbReference type="Proteomes" id="UP000034600">
    <property type="component" value="Unassembled WGS sequence"/>
</dbReference>
<dbReference type="EMBL" id="LCPO01000034">
    <property type="protein sequence ID" value="KKU98110.1"/>
    <property type="molecule type" value="Genomic_DNA"/>
</dbReference>